<evidence type="ECO:0000256" key="3">
    <source>
        <dbReference type="ARBA" id="ARBA00022448"/>
    </source>
</evidence>
<keyword evidence="10 14" id="KW-1015">Disulfide bond</keyword>
<dbReference type="SUPFAM" id="SSF144122">
    <property type="entry name" value="Tim10-like"/>
    <property type="match status" value="1"/>
</dbReference>
<dbReference type="Proteomes" id="UP000799437">
    <property type="component" value="Unassembled WGS sequence"/>
</dbReference>
<dbReference type="GO" id="GO:0042719">
    <property type="term" value="C:mitochondrial intermembrane space chaperone complex"/>
    <property type="evidence" value="ECO:0007669"/>
    <property type="project" value="UniProtKB-ARBA"/>
</dbReference>
<dbReference type="GeneID" id="54483341"/>
<keyword evidence="5 14" id="KW-0999">Mitochondrion inner membrane</keyword>
<evidence type="ECO:0000256" key="6">
    <source>
        <dbReference type="ARBA" id="ARBA00022833"/>
    </source>
</evidence>
<evidence type="ECO:0000256" key="4">
    <source>
        <dbReference type="ARBA" id="ARBA00022723"/>
    </source>
</evidence>
<reference evidence="16" key="1">
    <citation type="journal article" date="2020" name="Stud. Mycol.">
        <title>101 Dothideomycetes genomes: a test case for predicting lifestyles and emergence of pathogens.</title>
        <authorList>
            <person name="Haridas S."/>
            <person name="Albert R."/>
            <person name="Binder M."/>
            <person name="Bloem J."/>
            <person name="Labutti K."/>
            <person name="Salamov A."/>
            <person name="Andreopoulos B."/>
            <person name="Baker S."/>
            <person name="Barry K."/>
            <person name="Bills G."/>
            <person name="Bluhm B."/>
            <person name="Cannon C."/>
            <person name="Castanera R."/>
            <person name="Culley D."/>
            <person name="Daum C."/>
            <person name="Ezra D."/>
            <person name="Gonzalez J."/>
            <person name="Henrissat B."/>
            <person name="Kuo A."/>
            <person name="Liang C."/>
            <person name="Lipzen A."/>
            <person name="Lutzoni F."/>
            <person name="Magnuson J."/>
            <person name="Mondo S."/>
            <person name="Nolan M."/>
            <person name="Ohm R."/>
            <person name="Pangilinan J."/>
            <person name="Park H.-J."/>
            <person name="Ramirez L."/>
            <person name="Alfaro M."/>
            <person name="Sun H."/>
            <person name="Tritt A."/>
            <person name="Yoshinaga Y."/>
            <person name="Zwiers L.-H."/>
            <person name="Turgeon B."/>
            <person name="Goodwin S."/>
            <person name="Spatafora J."/>
            <person name="Crous P."/>
            <person name="Grigoriev I."/>
        </authorList>
    </citation>
    <scope>NUCLEOTIDE SEQUENCE</scope>
    <source>
        <strain evidence="16">CBS 121739</strain>
    </source>
</reference>
<evidence type="ECO:0000256" key="12">
    <source>
        <dbReference type="ARBA" id="ARBA00025151"/>
    </source>
</evidence>
<evidence type="ECO:0000256" key="10">
    <source>
        <dbReference type="ARBA" id="ARBA00023157"/>
    </source>
</evidence>
<evidence type="ECO:0000256" key="13">
    <source>
        <dbReference type="ARBA" id="ARBA00025862"/>
    </source>
</evidence>
<keyword evidence="5 14" id="KW-0472">Membrane</keyword>
<keyword evidence="17" id="KW-1185">Reference proteome</keyword>
<evidence type="ECO:0000256" key="1">
    <source>
        <dbReference type="ARBA" id="ARBA00004137"/>
    </source>
</evidence>
<dbReference type="Pfam" id="PF02953">
    <property type="entry name" value="zf-Tim10_DDP"/>
    <property type="match status" value="1"/>
</dbReference>
<dbReference type="GO" id="GO:0046872">
    <property type="term" value="F:metal ion binding"/>
    <property type="evidence" value="ECO:0007669"/>
    <property type="project" value="UniProtKB-KW"/>
</dbReference>
<keyword evidence="7 14" id="KW-0653">Protein transport</keyword>
<dbReference type="RefSeq" id="XP_033605839.1">
    <property type="nucleotide sequence ID" value="XM_033742287.1"/>
</dbReference>
<keyword evidence="4" id="KW-0479">Metal-binding</keyword>
<accession>A0A6A6WML5</accession>
<evidence type="ECO:0000313" key="16">
    <source>
        <dbReference type="EMBL" id="KAF2763388.1"/>
    </source>
</evidence>
<dbReference type="InterPro" id="IPR004217">
    <property type="entry name" value="Tim10-like"/>
</dbReference>
<comment type="similarity">
    <text evidence="2 14">Belongs to the small Tim family.</text>
</comment>
<sequence>MDSSDPKTAVMRQIQQEAAVTNARSLVEKLNDHCFERCVPKPSTSLSKNEETCMSQCIEKYMAAWNAVSKVYVGRLQRDQAAGNSGFV</sequence>
<comment type="subunit">
    <text evidence="13">Heterohexamer; composed of 3 copies of TIM8 and 3 copies of TIM13, named soluble 70 kDa complex. Associates with the TIM22 complex, whose core is composed of TIM22 and TIM54. Interacts with the transmembrane regions of multi-pass transmembrane proteins in transit.</text>
</comment>
<comment type="subcellular location">
    <subcellularLocation>
        <location evidence="1 14">Mitochondrion inner membrane</location>
        <topology evidence="1 14">Peripheral membrane protein</topology>
        <orientation evidence="1 14">Intermembrane side</orientation>
    </subcellularLocation>
</comment>
<gene>
    <name evidence="16" type="ORF">EJ05DRAFT_447791</name>
</gene>
<evidence type="ECO:0000256" key="2">
    <source>
        <dbReference type="ARBA" id="ARBA00006720"/>
    </source>
</evidence>
<dbReference type="AlphaFoldDB" id="A0A6A6WML5"/>
<evidence type="ECO:0000256" key="11">
    <source>
        <dbReference type="ARBA" id="ARBA00023186"/>
    </source>
</evidence>
<keyword evidence="9 14" id="KW-0496">Mitochondrion</keyword>
<protein>
    <recommendedName>
        <fullName evidence="14">Mitochondrial import inner membrane translocase subunit</fullName>
    </recommendedName>
</protein>
<dbReference type="GO" id="GO:0015031">
    <property type="term" value="P:protein transport"/>
    <property type="evidence" value="ECO:0007669"/>
    <property type="project" value="UniProtKB-KW"/>
</dbReference>
<keyword evidence="3 14" id="KW-0813">Transport</keyword>
<evidence type="ECO:0000259" key="15">
    <source>
        <dbReference type="Pfam" id="PF02953"/>
    </source>
</evidence>
<evidence type="ECO:0000256" key="9">
    <source>
        <dbReference type="ARBA" id="ARBA00023128"/>
    </source>
</evidence>
<proteinExistence type="inferred from homology"/>
<organism evidence="16 17">
    <name type="scientific">Pseudovirgaria hyperparasitica</name>
    <dbReference type="NCBI Taxonomy" id="470096"/>
    <lineage>
        <taxon>Eukaryota</taxon>
        <taxon>Fungi</taxon>
        <taxon>Dikarya</taxon>
        <taxon>Ascomycota</taxon>
        <taxon>Pezizomycotina</taxon>
        <taxon>Dothideomycetes</taxon>
        <taxon>Dothideomycetes incertae sedis</taxon>
        <taxon>Acrospermales</taxon>
        <taxon>Acrospermaceae</taxon>
        <taxon>Pseudovirgaria</taxon>
    </lineage>
</organism>
<keyword evidence="8 14" id="KW-0811">Translocation</keyword>
<dbReference type="EMBL" id="ML996565">
    <property type="protein sequence ID" value="KAF2763388.1"/>
    <property type="molecule type" value="Genomic_DNA"/>
</dbReference>
<dbReference type="GO" id="GO:0045039">
    <property type="term" value="P:protein insertion into mitochondrial inner membrane"/>
    <property type="evidence" value="ECO:0007669"/>
    <property type="project" value="UniProtKB-ARBA"/>
</dbReference>
<feature type="domain" description="Tim10-like" evidence="15">
    <location>
        <begin position="13"/>
        <end position="72"/>
    </location>
</feature>
<evidence type="ECO:0000256" key="8">
    <source>
        <dbReference type="ARBA" id="ARBA00023010"/>
    </source>
</evidence>
<keyword evidence="6" id="KW-0862">Zinc</keyword>
<dbReference type="FunFam" id="1.10.287.810:FF:000001">
    <property type="entry name" value="mitochondrial import inner membrane translocase subunit TIM13"/>
    <property type="match status" value="1"/>
</dbReference>
<evidence type="ECO:0000256" key="5">
    <source>
        <dbReference type="ARBA" id="ARBA00022792"/>
    </source>
</evidence>
<evidence type="ECO:0000256" key="14">
    <source>
        <dbReference type="RuleBase" id="RU367043"/>
    </source>
</evidence>
<dbReference type="GO" id="GO:0005743">
    <property type="term" value="C:mitochondrial inner membrane"/>
    <property type="evidence" value="ECO:0007669"/>
    <property type="project" value="UniProtKB-SubCell"/>
</dbReference>
<name>A0A6A6WML5_9PEZI</name>
<comment type="domain">
    <text evidence="14">The twin CX3C motif contains 4 conserved Cys residues that form 2 disulfide bonds in the mitochondrial intermembrane space.</text>
</comment>
<comment type="function">
    <text evidence="12">Mitochondrial intermembrane chaperone that participates in the import and insertion of some multi-pass transmembrane proteins into the mitochondrial inner membrane. Also required for the transfer of beta-barrel precursors from the TOM complex to the sorting and assembly machinery (SAM complex) of the outer membrane. Acts as a chaperone-like protein that protects the hydrophobic precursors from aggregation and guide them through the mitochondrial intermembrane space. The TIM8-TIM13 complex is non essential and only mediates the import of few proteins, while the predominant TIM9-TIM10 70 kDa complex is crucial and mediates the import of much more proteins.</text>
</comment>
<evidence type="ECO:0000256" key="7">
    <source>
        <dbReference type="ARBA" id="ARBA00022927"/>
    </source>
</evidence>
<dbReference type="OrthoDB" id="7813104at2759"/>
<keyword evidence="11 14" id="KW-0143">Chaperone</keyword>
<evidence type="ECO:0000313" key="17">
    <source>
        <dbReference type="Proteomes" id="UP000799437"/>
    </source>
</evidence>
<dbReference type="InterPro" id="IPR035427">
    <property type="entry name" value="Tim10-like_dom_sf"/>
</dbReference>
<dbReference type="Gene3D" id="1.10.287.810">
    <property type="entry name" value="Mitochondrial import inner membrane translocase subunit tim13 like domains"/>
    <property type="match status" value="1"/>
</dbReference>